<proteinExistence type="inferred from homology"/>
<dbReference type="PANTHER" id="PTHR42749:SF1">
    <property type="entry name" value="CELL SHAPE-DETERMINING PROTEIN MREB"/>
    <property type="match status" value="1"/>
</dbReference>
<dbReference type="EMBL" id="FQVY01000004">
    <property type="protein sequence ID" value="SHG44725.1"/>
    <property type="molecule type" value="Genomic_DNA"/>
</dbReference>
<organism evidence="8 9">
    <name type="scientific">Bittarella massiliensis</name>
    <name type="common">ex Durand et al. 2017</name>
    <dbReference type="NCBI Taxonomy" id="1720313"/>
    <lineage>
        <taxon>Bacteria</taxon>
        <taxon>Bacillati</taxon>
        <taxon>Bacillota</taxon>
        <taxon>Clostridia</taxon>
        <taxon>Eubacteriales</taxon>
        <taxon>Oscillospiraceae</taxon>
        <taxon>Bittarella (ex Durand et al. 2017)</taxon>
    </lineage>
</organism>
<feature type="binding site" evidence="6">
    <location>
        <begin position="203"/>
        <end position="206"/>
    </location>
    <ligand>
        <name>ATP</name>
        <dbReference type="ChEBI" id="CHEBI:30616"/>
    </ligand>
</feature>
<evidence type="ECO:0000313" key="9">
    <source>
        <dbReference type="Proteomes" id="UP000184089"/>
    </source>
</evidence>
<feature type="binding site" evidence="6">
    <location>
        <begin position="284"/>
        <end position="287"/>
    </location>
    <ligand>
        <name>ATP</name>
        <dbReference type="ChEBI" id="CHEBI:30616"/>
    </ligand>
</feature>
<dbReference type="InterPro" id="IPR043129">
    <property type="entry name" value="ATPase_NBD"/>
</dbReference>
<dbReference type="GO" id="GO:0005737">
    <property type="term" value="C:cytoplasm"/>
    <property type="evidence" value="ECO:0007669"/>
    <property type="project" value="UniProtKB-SubCell"/>
</dbReference>
<dbReference type="NCBIfam" id="NF010539">
    <property type="entry name" value="PRK13927.1"/>
    <property type="match status" value="1"/>
</dbReference>
<evidence type="ECO:0000313" key="8">
    <source>
        <dbReference type="EMBL" id="SHG44725.1"/>
    </source>
</evidence>
<feature type="binding site" evidence="6">
    <location>
        <begin position="155"/>
        <end position="157"/>
    </location>
    <ligand>
        <name>ATP</name>
        <dbReference type="ChEBI" id="CHEBI:30616"/>
    </ligand>
</feature>
<dbReference type="Proteomes" id="UP000184089">
    <property type="component" value="Unassembled WGS sequence"/>
</dbReference>
<evidence type="ECO:0000313" key="7">
    <source>
        <dbReference type="EMBL" id="MZL69355.1"/>
    </source>
</evidence>
<evidence type="ECO:0000313" key="10">
    <source>
        <dbReference type="Proteomes" id="UP000474718"/>
    </source>
</evidence>
<reference evidence="8" key="1">
    <citation type="submission" date="2016-11" db="EMBL/GenBank/DDBJ databases">
        <authorList>
            <person name="Varghese N."/>
            <person name="Submissions S."/>
        </authorList>
    </citation>
    <scope>NUCLEOTIDE SEQUENCE</scope>
    <source>
        <strain evidence="8">DSM 4029</strain>
    </source>
</reference>
<dbReference type="AlphaFoldDB" id="A0AAQ1RWR6"/>
<comment type="caution">
    <text evidence="8">The sequence shown here is derived from an EMBL/GenBank/DDBJ whole genome shotgun (WGS) entry which is preliminary data.</text>
</comment>
<dbReference type="Pfam" id="PF06723">
    <property type="entry name" value="MreB_Mbl"/>
    <property type="match status" value="1"/>
</dbReference>
<protein>
    <recommendedName>
        <fullName evidence="6">Cell shape-determining protein MreB</fullName>
    </recommendedName>
</protein>
<evidence type="ECO:0000256" key="6">
    <source>
        <dbReference type="HAMAP-Rule" id="MF_02207"/>
    </source>
</evidence>
<dbReference type="CDD" id="cd10225">
    <property type="entry name" value="ASKHA_NBD_MreB-like"/>
    <property type="match status" value="1"/>
</dbReference>
<evidence type="ECO:0000256" key="3">
    <source>
        <dbReference type="ARBA" id="ARBA00022840"/>
    </source>
</evidence>
<dbReference type="Proteomes" id="UP000474718">
    <property type="component" value="Unassembled WGS sequence"/>
</dbReference>
<accession>A0AAQ1RWR6</accession>
<dbReference type="PANTHER" id="PTHR42749">
    <property type="entry name" value="CELL SHAPE-DETERMINING PROTEIN MREB"/>
    <property type="match status" value="1"/>
</dbReference>
<comment type="subcellular location">
    <subcellularLocation>
        <location evidence="6">Cytoplasm</location>
    </subcellularLocation>
    <text evidence="6">Membrane-associated.</text>
</comment>
<gene>
    <name evidence="6" type="primary">mreB</name>
    <name evidence="7" type="ORF">GT747_06175</name>
    <name evidence="8" type="ORF">SAMN05444424_2418</name>
</gene>
<dbReference type="PRINTS" id="PR01652">
    <property type="entry name" value="SHAPEPROTEIN"/>
</dbReference>
<dbReference type="GO" id="GO:0005524">
    <property type="term" value="F:ATP binding"/>
    <property type="evidence" value="ECO:0007669"/>
    <property type="project" value="UniProtKB-KW"/>
</dbReference>
<reference evidence="7 10" key="3">
    <citation type="journal article" date="2019" name="Nat. Med.">
        <title>A library of human gut bacterial isolates paired with longitudinal multiomics data enables mechanistic microbiome research.</title>
        <authorList>
            <person name="Poyet M."/>
            <person name="Groussin M."/>
            <person name="Gibbons S.M."/>
            <person name="Avila-Pacheco J."/>
            <person name="Jiang X."/>
            <person name="Kearney S.M."/>
            <person name="Perrotta A.R."/>
            <person name="Berdy B."/>
            <person name="Zhao S."/>
            <person name="Lieberman T.D."/>
            <person name="Swanson P.K."/>
            <person name="Smith M."/>
            <person name="Roesemann S."/>
            <person name="Alexander J.E."/>
            <person name="Rich S.A."/>
            <person name="Livny J."/>
            <person name="Vlamakis H."/>
            <person name="Clish C."/>
            <person name="Bullock K."/>
            <person name="Deik A."/>
            <person name="Scott J."/>
            <person name="Pierce K.A."/>
            <person name="Xavier R.J."/>
            <person name="Alm E.J."/>
        </authorList>
    </citation>
    <scope>NUCLEOTIDE SEQUENCE [LARGE SCALE GENOMIC DNA]</scope>
    <source>
        <strain evidence="7 10">BIOML-A2</strain>
    </source>
</reference>
<keyword evidence="10" id="KW-1185">Reference proteome</keyword>
<comment type="function">
    <text evidence="6">Forms membrane-associated dynamic filaments that are essential for cell shape determination. Acts by regulating cell wall synthesis and cell elongation, and thus cell shape. A feedback loop between cell geometry and MreB localization may maintain elongated cell shape by targeting cell wall growth to regions of negative cell wall curvature.</text>
</comment>
<dbReference type="InterPro" id="IPR004753">
    <property type="entry name" value="MreB"/>
</dbReference>
<dbReference type="Gene3D" id="3.30.420.40">
    <property type="match status" value="3"/>
</dbReference>
<dbReference type="GO" id="GO:0008360">
    <property type="term" value="P:regulation of cell shape"/>
    <property type="evidence" value="ECO:0007669"/>
    <property type="project" value="UniProtKB-UniRule"/>
</dbReference>
<dbReference type="RefSeq" id="WP_021658679.1">
    <property type="nucleotide sequence ID" value="NZ_FQVY01000004.1"/>
</dbReference>
<dbReference type="SUPFAM" id="SSF53067">
    <property type="entry name" value="Actin-like ATPase domain"/>
    <property type="match status" value="2"/>
</dbReference>
<reference evidence="9" key="2">
    <citation type="submission" date="2016-11" db="EMBL/GenBank/DDBJ databases">
        <authorList>
            <person name="Jaros S."/>
            <person name="Januszkiewicz K."/>
            <person name="Wedrychowicz H."/>
        </authorList>
    </citation>
    <scope>NUCLEOTIDE SEQUENCE [LARGE SCALE GENOMIC DNA]</scope>
    <source>
        <strain evidence="9">DSM 4029</strain>
    </source>
</reference>
<evidence type="ECO:0000256" key="4">
    <source>
        <dbReference type="ARBA" id="ARBA00022960"/>
    </source>
</evidence>
<evidence type="ECO:0000256" key="2">
    <source>
        <dbReference type="ARBA" id="ARBA00022741"/>
    </source>
</evidence>
<comment type="caution">
    <text evidence="6">Lacks conserved residue(s) required for the propagation of feature annotation.</text>
</comment>
<keyword evidence="1 6" id="KW-0963">Cytoplasm</keyword>
<evidence type="ECO:0000256" key="1">
    <source>
        <dbReference type="ARBA" id="ARBA00022490"/>
    </source>
</evidence>
<comment type="similarity">
    <text evidence="5 6">Belongs to the FtsA/MreB family.</text>
</comment>
<dbReference type="GO" id="GO:0000902">
    <property type="term" value="P:cell morphogenesis"/>
    <property type="evidence" value="ECO:0007669"/>
    <property type="project" value="InterPro"/>
</dbReference>
<dbReference type="HAMAP" id="MF_02207">
    <property type="entry name" value="MreB"/>
    <property type="match status" value="1"/>
</dbReference>
<name>A0AAQ1RWR6_9FIRM</name>
<dbReference type="NCBIfam" id="TIGR00904">
    <property type="entry name" value="mreB"/>
    <property type="match status" value="1"/>
</dbReference>
<dbReference type="EMBL" id="WWVX01000003">
    <property type="protein sequence ID" value="MZL69355.1"/>
    <property type="molecule type" value="Genomic_DNA"/>
</dbReference>
<keyword evidence="3 6" id="KW-0067">ATP-binding</keyword>
<comment type="subunit">
    <text evidence="6">Forms polymers.</text>
</comment>
<keyword evidence="4 6" id="KW-0133">Cell shape</keyword>
<dbReference type="InterPro" id="IPR056546">
    <property type="entry name" value="MreB_MamK-like"/>
</dbReference>
<evidence type="ECO:0000256" key="5">
    <source>
        <dbReference type="ARBA" id="ARBA00023458"/>
    </source>
</evidence>
<sequence length="336" mass="35802">MANYDIGFDLGTTSIIIYVVGKGIVVKEPSVIAVNQKTGEVLAIGEKAQEMAGKTPAHIVAKRPLENGVISDIDMTEEVVKYFIRKVSSSYVVKPKVAICVPSSVTNVESRAAVNAALSAGARKIFLVEEPIAAALGSGIDISKPRGRMVVDVGGGTADIAVISLNDVVLSTSVKCAGTQFDEKIINYVRLNRKVLIGERTAERVKKEIGAVMEGVLPETEMEVKGRSLETGLPVKITVSSSELTATLNEFAMSMVTTIKGILEKTPPELVGDIWEDGIMLTGGGSLIKGLPELISKETGVRCYVSETPIDCVAIGTGMALDLMEDGYSINYDRDY</sequence>
<keyword evidence="2 6" id="KW-0547">Nucleotide-binding</keyword>